<dbReference type="Proteomes" id="UP000639772">
    <property type="component" value="Chromosome 3"/>
</dbReference>
<sequence>MRQAISKMGSSVKLGVKCSAVRRGQEDEQDRNRQIGGYRRENETGQIGGLKGSLIGFRMEAAEGAGIGRGSGCGWPADLAGKA</sequence>
<name>A0A835RPF8_VANPL</name>
<dbReference type="AlphaFoldDB" id="A0A835RPF8"/>
<comment type="caution">
    <text evidence="2">The sequence shown here is derived from an EMBL/GenBank/DDBJ whole genome shotgun (WGS) entry which is preliminary data.</text>
</comment>
<dbReference type="EMBL" id="JADCNM010000003">
    <property type="protein sequence ID" value="KAG0489873.1"/>
    <property type="molecule type" value="Genomic_DNA"/>
</dbReference>
<reference evidence="2 3" key="1">
    <citation type="journal article" date="2020" name="Nat. Food">
        <title>A phased Vanilla planifolia genome enables genetic improvement of flavour and production.</title>
        <authorList>
            <person name="Hasing T."/>
            <person name="Tang H."/>
            <person name="Brym M."/>
            <person name="Khazi F."/>
            <person name="Huang T."/>
            <person name="Chambers A.H."/>
        </authorList>
    </citation>
    <scope>NUCLEOTIDE SEQUENCE [LARGE SCALE GENOMIC DNA]</scope>
    <source>
        <tissue evidence="2">Leaf</tissue>
    </source>
</reference>
<feature type="compositionally biased region" description="Basic and acidic residues" evidence="1">
    <location>
        <begin position="23"/>
        <end position="43"/>
    </location>
</feature>
<evidence type="ECO:0000313" key="3">
    <source>
        <dbReference type="Proteomes" id="UP000639772"/>
    </source>
</evidence>
<proteinExistence type="predicted"/>
<gene>
    <name evidence="2" type="ORF">HPP92_006736</name>
</gene>
<protein>
    <submittedName>
        <fullName evidence="2">Uncharacterized protein</fullName>
    </submittedName>
</protein>
<evidence type="ECO:0000313" key="2">
    <source>
        <dbReference type="EMBL" id="KAG0489873.1"/>
    </source>
</evidence>
<feature type="region of interest" description="Disordered" evidence="1">
    <location>
        <begin position="20"/>
        <end position="46"/>
    </location>
</feature>
<accession>A0A835RPF8</accession>
<organism evidence="2 3">
    <name type="scientific">Vanilla planifolia</name>
    <name type="common">Vanilla</name>
    <dbReference type="NCBI Taxonomy" id="51239"/>
    <lineage>
        <taxon>Eukaryota</taxon>
        <taxon>Viridiplantae</taxon>
        <taxon>Streptophyta</taxon>
        <taxon>Embryophyta</taxon>
        <taxon>Tracheophyta</taxon>
        <taxon>Spermatophyta</taxon>
        <taxon>Magnoliopsida</taxon>
        <taxon>Liliopsida</taxon>
        <taxon>Asparagales</taxon>
        <taxon>Orchidaceae</taxon>
        <taxon>Vanilloideae</taxon>
        <taxon>Vanilleae</taxon>
        <taxon>Vanilla</taxon>
    </lineage>
</organism>
<evidence type="ECO:0000256" key="1">
    <source>
        <dbReference type="SAM" id="MobiDB-lite"/>
    </source>
</evidence>